<organism evidence="1 2">
    <name type="scientific">Deinococcus oregonensis</name>
    <dbReference type="NCBI Taxonomy" id="1805970"/>
    <lineage>
        <taxon>Bacteria</taxon>
        <taxon>Thermotogati</taxon>
        <taxon>Deinococcota</taxon>
        <taxon>Deinococci</taxon>
        <taxon>Deinococcales</taxon>
        <taxon>Deinococcaceae</taxon>
        <taxon>Deinococcus</taxon>
    </lineage>
</organism>
<evidence type="ECO:0000313" key="2">
    <source>
        <dbReference type="Proteomes" id="UP001589733"/>
    </source>
</evidence>
<keyword evidence="2" id="KW-1185">Reference proteome</keyword>
<gene>
    <name evidence="1" type="ORF">ACFFLM_18995</name>
</gene>
<accession>A0ABV6B2R1</accession>
<evidence type="ECO:0000313" key="1">
    <source>
        <dbReference type="EMBL" id="MFB9994048.1"/>
    </source>
</evidence>
<protein>
    <submittedName>
        <fullName evidence="1">Uncharacterized protein</fullName>
    </submittedName>
</protein>
<name>A0ABV6B2R1_9DEIO</name>
<reference evidence="1 2" key="1">
    <citation type="submission" date="2024-09" db="EMBL/GenBank/DDBJ databases">
        <authorList>
            <person name="Sun Q."/>
            <person name="Mori K."/>
        </authorList>
    </citation>
    <scope>NUCLEOTIDE SEQUENCE [LARGE SCALE GENOMIC DNA]</scope>
    <source>
        <strain evidence="1 2">JCM 13503</strain>
    </source>
</reference>
<dbReference type="RefSeq" id="WP_380014061.1">
    <property type="nucleotide sequence ID" value="NZ_JBHLYR010000059.1"/>
</dbReference>
<dbReference type="Proteomes" id="UP001589733">
    <property type="component" value="Unassembled WGS sequence"/>
</dbReference>
<proteinExistence type="predicted"/>
<dbReference type="EMBL" id="JBHLYR010000059">
    <property type="protein sequence ID" value="MFB9994048.1"/>
    <property type="molecule type" value="Genomic_DNA"/>
</dbReference>
<comment type="caution">
    <text evidence="1">The sequence shown here is derived from an EMBL/GenBank/DDBJ whole genome shotgun (WGS) entry which is preliminary data.</text>
</comment>
<sequence length="204" mass="21870">MRLVVEGVQRHNHSPLQYVLLYQGVWAWAAVNASGDLVARGALILSEQVTQSGRTVAGGIYANESQTQTGITLLGPITATGELETVFSYDLNTTDNRVYLVASDDDGRLENSQGSAFFFGEGAVVNRTTQQASQLVYVGLLQASTEVPTSQSAKVQAQSAARNLAVDAVKRQFASNRAIKLNLAPSSRNFSPLKSAALNLLNNR</sequence>